<dbReference type="Proteomes" id="UP001179647">
    <property type="component" value="Chromosome"/>
</dbReference>
<keyword evidence="2" id="KW-1185">Reference proteome</keyword>
<accession>A0AAF0CWQ5</accession>
<dbReference type="RefSeq" id="WP_275470025.1">
    <property type="nucleotide sequence ID" value="NZ_CP110232.1"/>
</dbReference>
<reference evidence="1" key="1">
    <citation type="submission" date="2022-10" db="EMBL/GenBank/DDBJ databases">
        <title>Vagococcus sp. isolated from poultry meat.</title>
        <authorList>
            <person name="Johansson P."/>
            <person name="Bjorkroth J."/>
        </authorList>
    </citation>
    <scope>NUCLEOTIDE SEQUENCE</scope>
    <source>
        <strain evidence="1">STAA11</strain>
    </source>
</reference>
<name>A0AAF0CWQ5_9ENTE</name>
<proteinExistence type="predicted"/>
<protein>
    <submittedName>
        <fullName evidence="1">Uncharacterized protein</fullName>
    </submittedName>
</protein>
<dbReference type="EMBL" id="CP110232">
    <property type="protein sequence ID" value="WEG74226.1"/>
    <property type="molecule type" value="Genomic_DNA"/>
</dbReference>
<organism evidence="1 2">
    <name type="scientific">Vagococcus intermedius</name>
    <dbReference type="NCBI Taxonomy" id="2991418"/>
    <lineage>
        <taxon>Bacteria</taxon>
        <taxon>Bacillati</taxon>
        <taxon>Bacillota</taxon>
        <taxon>Bacilli</taxon>
        <taxon>Lactobacillales</taxon>
        <taxon>Enterococcaceae</taxon>
        <taxon>Vagococcus</taxon>
    </lineage>
</organism>
<evidence type="ECO:0000313" key="1">
    <source>
        <dbReference type="EMBL" id="WEG74226.1"/>
    </source>
</evidence>
<gene>
    <name evidence="1" type="ORF">OL234_04840</name>
</gene>
<sequence>MSEGNNEAKQQRNFLITPKKTLKHPMSEMDIISWIENYGENNHREIEIITSQHPITFTMEEIKYRADIVFIKEKATLKCSEIPNR</sequence>
<evidence type="ECO:0000313" key="2">
    <source>
        <dbReference type="Proteomes" id="UP001179647"/>
    </source>
</evidence>
<dbReference type="KEGG" id="vie:OL234_04840"/>
<dbReference type="AlphaFoldDB" id="A0AAF0CWQ5"/>